<comment type="subcellular location">
    <subcellularLocation>
        <location evidence="1">Membrane</location>
        <topology evidence="1">Multi-pass membrane protein</topology>
    </subcellularLocation>
</comment>
<comment type="caution">
    <text evidence="7">The sequence shown here is derived from an EMBL/GenBank/DDBJ whole genome shotgun (WGS) entry which is preliminary data.</text>
</comment>
<dbReference type="GO" id="GO:0016020">
    <property type="term" value="C:membrane"/>
    <property type="evidence" value="ECO:0007669"/>
    <property type="project" value="UniProtKB-SubCell"/>
</dbReference>
<keyword evidence="4 5" id="KW-0472">Membrane</keyword>
<evidence type="ECO:0000256" key="4">
    <source>
        <dbReference type="ARBA" id="ARBA00023136"/>
    </source>
</evidence>
<feature type="domain" description="O-antigen ligase-related" evidence="6">
    <location>
        <begin position="230"/>
        <end position="366"/>
    </location>
</feature>
<evidence type="ECO:0000256" key="1">
    <source>
        <dbReference type="ARBA" id="ARBA00004141"/>
    </source>
</evidence>
<feature type="transmembrane region" description="Helical" evidence="5">
    <location>
        <begin position="62"/>
        <end position="84"/>
    </location>
</feature>
<gene>
    <name evidence="7" type="ORF">A3A97_04415</name>
</gene>
<proteinExistence type="predicted"/>
<feature type="transmembrane region" description="Helical" evidence="5">
    <location>
        <begin position="272"/>
        <end position="293"/>
    </location>
</feature>
<accession>A0A1G2PTG3</accession>
<evidence type="ECO:0000256" key="3">
    <source>
        <dbReference type="ARBA" id="ARBA00022989"/>
    </source>
</evidence>
<protein>
    <recommendedName>
        <fullName evidence="6">O-antigen ligase-related domain-containing protein</fullName>
    </recommendedName>
</protein>
<evidence type="ECO:0000313" key="8">
    <source>
        <dbReference type="Proteomes" id="UP000176951"/>
    </source>
</evidence>
<dbReference type="EMBL" id="MHSW01000020">
    <property type="protein sequence ID" value="OHA51628.1"/>
    <property type="molecule type" value="Genomic_DNA"/>
</dbReference>
<dbReference type="InterPro" id="IPR051533">
    <property type="entry name" value="WaaL-like"/>
</dbReference>
<feature type="transmembrane region" description="Helical" evidence="5">
    <location>
        <begin position="128"/>
        <end position="148"/>
    </location>
</feature>
<dbReference type="InterPro" id="IPR007016">
    <property type="entry name" value="O-antigen_ligase-rel_domated"/>
</dbReference>
<evidence type="ECO:0000313" key="7">
    <source>
        <dbReference type="EMBL" id="OHA51628.1"/>
    </source>
</evidence>
<dbReference type="PANTHER" id="PTHR37422">
    <property type="entry name" value="TEICHURONIC ACID BIOSYNTHESIS PROTEIN TUAE"/>
    <property type="match status" value="1"/>
</dbReference>
<evidence type="ECO:0000259" key="6">
    <source>
        <dbReference type="Pfam" id="PF04932"/>
    </source>
</evidence>
<feature type="transmembrane region" description="Helical" evidence="5">
    <location>
        <begin position="225"/>
        <end position="242"/>
    </location>
</feature>
<sequence>MTKSMFSSMLIWFLFLLPFLPAPTVSGIPLSFVRIGALIFIFSWATKSLLNKKIILPLSVPGLFLGAFVFLSMVSVLWAASPTLAMRKEFLWLSIFPLSIIFWHKFFNGYDTDATENASMFRLRDATIASSAALGFLAITQFAAQFVFGYQAVSNFLAKNITPIFVGIPAAEIINQNSSWLVNIEGQTIMRSVVNFPEPHTLALFLGLTLPFALIAAITNSQKRLLYITASFLILTGLILTFSRGAYVALVFSLISIIPFVGHKLKTKKTGVILIFIITLFLFFGQPISSRFISSFDASEGSNAGRILIWEKAIEVFKQNPVVGVGLGNYPTTQDDLISSRSPINAHNTYLEIAIELGLLGLLLWMGVLISTFLALFRRANPNTLAFGALSGLVFFSIHGFFETIIYSPQNLVLFSLILAAAFGANNKTKERITD</sequence>
<feature type="transmembrane region" description="Helical" evidence="5">
    <location>
        <begin position="408"/>
        <end position="425"/>
    </location>
</feature>
<feature type="transmembrane region" description="Helical" evidence="5">
    <location>
        <begin position="31"/>
        <end position="50"/>
    </location>
</feature>
<keyword evidence="2 5" id="KW-0812">Transmembrane</keyword>
<feature type="transmembrane region" description="Helical" evidence="5">
    <location>
        <begin position="248"/>
        <end position="265"/>
    </location>
</feature>
<dbReference type="AlphaFoldDB" id="A0A1G2PTG3"/>
<dbReference type="Proteomes" id="UP000176951">
    <property type="component" value="Unassembled WGS sequence"/>
</dbReference>
<organism evidence="7 8">
    <name type="scientific">Candidatus Terrybacteria bacterium RIFCSPLOWO2_01_FULL_40_23</name>
    <dbReference type="NCBI Taxonomy" id="1802366"/>
    <lineage>
        <taxon>Bacteria</taxon>
        <taxon>Candidatus Terryibacteriota</taxon>
    </lineage>
</organism>
<dbReference type="PANTHER" id="PTHR37422:SF13">
    <property type="entry name" value="LIPOPOLYSACCHARIDE BIOSYNTHESIS PROTEIN PA4999-RELATED"/>
    <property type="match status" value="1"/>
</dbReference>
<feature type="transmembrane region" description="Helical" evidence="5">
    <location>
        <begin position="90"/>
        <end position="107"/>
    </location>
</feature>
<name>A0A1G2PTG3_9BACT</name>
<dbReference type="Pfam" id="PF04932">
    <property type="entry name" value="Wzy_C"/>
    <property type="match status" value="1"/>
</dbReference>
<keyword evidence="3 5" id="KW-1133">Transmembrane helix</keyword>
<evidence type="ECO:0000256" key="5">
    <source>
        <dbReference type="SAM" id="Phobius"/>
    </source>
</evidence>
<feature type="transmembrane region" description="Helical" evidence="5">
    <location>
        <begin position="384"/>
        <end position="402"/>
    </location>
</feature>
<feature type="transmembrane region" description="Helical" evidence="5">
    <location>
        <begin position="353"/>
        <end position="377"/>
    </location>
</feature>
<evidence type="ECO:0000256" key="2">
    <source>
        <dbReference type="ARBA" id="ARBA00022692"/>
    </source>
</evidence>
<reference evidence="7 8" key="1">
    <citation type="journal article" date="2016" name="Nat. Commun.">
        <title>Thousands of microbial genomes shed light on interconnected biogeochemical processes in an aquifer system.</title>
        <authorList>
            <person name="Anantharaman K."/>
            <person name="Brown C.T."/>
            <person name="Hug L.A."/>
            <person name="Sharon I."/>
            <person name="Castelle C.J."/>
            <person name="Probst A.J."/>
            <person name="Thomas B.C."/>
            <person name="Singh A."/>
            <person name="Wilkins M.J."/>
            <person name="Karaoz U."/>
            <person name="Brodie E.L."/>
            <person name="Williams K.H."/>
            <person name="Hubbard S.S."/>
            <person name="Banfield J.F."/>
        </authorList>
    </citation>
    <scope>NUCLEOTIDE SEQUENCE [LARGE SCALE GENOMIC DNA]</scope>
</reference>
<feature type="transmembrane region" description="Helical" evidence="5">
    <location>
        <begin position="200"/>
        <end position="218"/>
    </location>
</feature>